<evidence type="ECO:0000313" key="2">
    <source>
        <dbReference type="Proteomes" id="UP000228952"/>
    </source>
</evidence>
<reference evidence="2" key="1">
    <citation type="submission" date="2017-09" db="EMBL/GenBank/DDBJ databases">
        <title>Depth-based differentiation of microbial function through sediment-hosted aquifers and enrichment of novel symbionts in the deep terrestrial subsurface.</title>
        <authorList>
            <person name="Probst A.J."/>
            <person name="Ladd B."/>
            <person name="Jarett J.K."/>
            <person name="Geller-Mcgrath D.E."/>
            <person name="Sieber C.M.K."/>
            <person name="Emerson J.B."/>
            <person name="Anantharaman K."/>
            <person name="Thomas B.C."/>
            <person name="Malmstrom R."/>
            <person name="Stieglmeier M."/>
            <person name="Klingl A."/>
            <person name="Woyke T."/>
            <person name="Ryan C.M."/>
            <person name="Banfield J.F."/>
        </authorList>
    </citation>
    <scope>NUCLEOTIDE SEQUENCE [LARGE SCALE GENOMIC DNA]</scope>
</reference>
<organism evidence="1 2">
    <name type="scientific">Candidatus Dojkabacteria bacterium CG_4_10_14_0_2_um_filter_Dojkabacteria_WS6_41_15</name>
    <dbReference type="NCBI Taxonomy" id="2014249"/>
    <lineage>
        <taxon>Bacteria</taxon>
        <taxon>Candidatus Dojkabacteria</taxon>
    </lineage>
</organism>
<comment type="caution">
    <text evidence="1">The sequence shown here is derived from an EMBL/GenBank/DDBJ whole genome shotgun (WGS) entry which is preliminary data.</text>
</comment>
<dbReference type="Proteomes" id="UP000228952">
    <property type="component" value="Unassembled WGS sequence"/>
</dbReference>
<accession>A0A2M7W1B7</accession>
<dbReference type="AlphaFoldDB" id="A0A2M7W1B7"/>
<dbReference type="EMBL" id="PFQB01000094">
    <property type="protein sequence ID" value="PJA13189.1"/>
    <property type="molecule type" value="Genomic_DNA"/>
</dbReference>
<evidence type="ECO:0000313" key="1">
    <source>
        <dbReference type="EMBL" id="PJA13189.1"/>
    </source>
</evidence>
<sequence length="312" mass="35088">MQTPVDEIHDAKDIRVGALKQGDTVRIMTHVLGESTERAIDYVCMLPKDGNRVLFLSKEVQFEGDRYLAIGMSKSSARLLTVERAFNGMDGIHHIVSLNESGLHGQKITQGRGSQRSDKLEEFSPLEKSTVLEYLVPRTEQFMDLPFLKSFLPGVYNYVKGDHYCVKTSQTEAINWNKAVVPRALMVGPNNHLYCLVTVETLSGPVDRANVGYYYVLVELGQNEAERNMSVRDLSGHGTSQSLKLAHSLEESRKRYQVNQQGLHTDLAFIGLMKGGRLASVELNRDFTPIDCLFKSENEVTYMDEPDVEGRK</sequence>
<protein>
    <submittedName>
        <fullName evidence="1">Uncharacterized protein</fullName>
    </submittedName>
</protein>
<proteinExistence type="predicted"/>
<name>A0A2M7W1B7_9BACT</name>
<gene>
    <name evidence="1" type="ORF">COX64_03625</name>
</gene>